<reference evidence="1 2" key="1">
    <citation type="submission" date="2024-02" db="EMBL/GenBank/DDBJ databases">
        <title>Haloferula sargassicola NBRC 104335.</title>
        <authorList>
            <person name="Ichikawa N."/>
            <person name="Katano-Makiyama Y."/>
            <person name="Hidaka K."/>
        </authorList>
    </citation>
    <scope>NUCLEOTIDE SEQUENCE [LARGE SCALE GENOMIC DNA]</scope>
    <source>
        <strain evidence="1 2">NBRC 104335</strain>
    </source>
</reference>
<protein>
    <submittedName>
        <fullName evidence="1">Uncharacterized protein</fullName>
    </submittedName>
</protein>
<gene>
    <name evidence="1" type="ORF">Hsar01_00860</name>
</gene>
<evidence type="ECO:0000313" key="2">
    <source>
        <dbReference type="Proteomes" id="UP001476282"/>
    </source>
</evidence>
<organism evidence="1 2">
    <name type="scientific">Haloferula sargassicola</name>
    <dbReference type="NCBI Taxonomy" id="490096"/>
    <lineage>
        <taxon>Bacteria</taxon>
        <taxon>Pseudomonadati</taxon>
        <taxon>Verrucomicrobiota</taxon>
        <taxon>Verrucomicrobiia</taxon>
        <taxon>Verrucomicrobiales</taxon>
        <taxon>Verrucomicrobiaceae</taxon>
        <taxon>Haloferula</taxon>
    </lineage>
</organism>
<dbReference type="EMBL" id="BAABRI010000004">
    <property type="protein sequence ID" value="GAA5481649.1"/>
    <property type="molecule type" value="Genomic_DNA"/>
</dbReference>
<name>A0ABP9UNP6_9BACT</name>
<evidence type="ECO:0000313" key="1">
    <source>
        <dbReference type="EMBL" id="GAA5481649.1"/>
    </source>
</evidence>
<keyword evidence="2" id="KW-1185">Reference proteome</keyword>
<sequence length="62" mass="7170">MDGIRMQGMVVFETHKPIQAKERIKGPYSKSYSSLTIPLILTPKSLEAVFPERNYFPRSWAK</sequence>
<accession>A0ABP9UNP6</accession>
<comment type="caution">
    <text evidence="1">The sequence shown here is derived from an EMBL/GenBank/DDBJ whole genome shotgun (WGS) entry which is preliminary data.</text>
</comment>
<proteinExistence type="predicted"/>
<dbReference type="Proteomes" id="UP001476282">
    <property type="component" value="Unassembled WGS sequence"/>
</dbReference>